<sequence length="44" mass="4840">TGSRSSHNEALVVHNRSLRLTTITSSKSSLHHIEMTIWGAPVLD</sequence>
<evidence type="ECO:0000313" key="2">
    <source>
        <dbReference type="Proteomes" id="UP000265520"/>
    </source>
</evidence>
<name>A0A392TA00_9FABA</name>
<feature type="non-terminal residue" evidence="1">
    <location>
        <position position="1"/>
    </location>
</feature>
<reference evidence="1 2" key="1">
    <citation type="journal article" date="2018" name="Front. Plant Sci.">
        <title>Red Clover (Trifolium pratense) and Zigzag Clover (T. medium) - A Picture of Genomic Similarities and Differences.</title>
        <authorList>
            <person name="Dluhosova J."/>
            <person name="Istvanek J."/>
            <person name="Nedelnik J."/>
            <person name="Repkova J."/>
        </authorList>
    </citation>
    <scope>NUCLEOTIDE SEQUENCE [LARGE SCALE GENOMIC DNA]</scope>
    <source>
        <strain evidence="2">cv. 10/8</strain>
        <tissue evidence="1">Leaf</tissue>
    </source>
</reference>
<dbReference type="AlphaFoldDB" id="A0A392TA00"/>
<dbReference type="EMBL" id="LXQA010536918">
    <property type="protein sequence ID" value="MCI57899.1"/>
    <property type="molecule type" value="Genomic_DNA"/>
</dbReference>
<organism evidence="1 2">
    <name type="scientific">Trifolium medium</name>
    <dbReference type="NCBI Taxonomy" id="97028"/>
    <lineage>
        <taxon>Eukaryota</taxon>
        <taxon>Viridiplantae</taxon>
        <taxon>Streptophyta</taxon>
        <taxon>Embryophyta</taxon>
        <taxon>Tracheophyta</taxon>
        <taxon>Spermatophyta</taxon>
        <taxon>Magnoliopsida</taxon>
        <taxon>eudicotyledons</taxon>
        <taxon>Gunneridae</taxon>
        <taxon>Pentapetalae</taxon>
        <taxon>rosids</taxon>
        <taxon>fabids</taxon>
        <taxon>Fabales</taxon>
        <taxon>Fabaceae</taxon>
        <taxon>Papilionoideae</taxon>
        <taxon>50 kb inversion clade</taxon>
        <taxon>NPAAA clade</taxon>
        <taxon>Hologalegina</taxon>
        <taxon>IRL clade</taxon>
        <taxon>Trifolieae</taxon>
        <taxon>Trifolium</taxon>
    </lineage>
</organism>
<proteinExistence type="predicted"/>
<protein>
    <submittedName>
        <fullName evidence="1">Uncharacterized protein</fullName>
    </submittedName>
</protein>
<comment type="caution">
    <text evidence="1">The sequence shown here is derived from an EMBL/GenBank/DDBJ whole genome shotgun (WGS) entry which is preliminary data.</text>
</comment>
<keyword evidence="2" id="KW-1185">Reference proteome</keyword>
<evidence type="ECO:0000313" key="1">
    <source>
        <dbReference type="EMBL" id="MCI57899.1"/>
    </source>
</evidence>
<dbReference type="Proteomes" id="UP000265520">
    <property type="component" value="Unassembled WGS sequence"/>
</dbReference>
<accession>A0A392TA00</accession>